<dbReference type="AlphaFoldDB" id="A0AA43QX45"/>
<dbReference type="SUPFAM" id="SSF50249">
    <property type="entry name" value="Nucleic acid-binding proteins"/>
    <property type="match status" value="1"/>
</dbReference>
<protein>
    <recommendedName>
        <fullName evidence="2 3">Single-stranded DNA-binding protein</fullName>
        <shortName evidence="2">SSB</shortName>
    </recommendedName>
</protein>
<dbReference type="PIRSF" id="PIRSF002070">
    <property type="entry name" value="SSB"/>
    <property type="match status" value="1"/>
</dbReference>
<organism evidence="5 6">
    <name type="scientific">Mycoplasmopsis arginini</name>
    <name type="common">Mycoplasma arginini</name>
    <dbReference type="NCBI Taxonomy" id="2094"/>
    <lineage>
        <taxon>Bacteria</taxon>
        <taxon>Bacillati</taxon>
        <taxon>Mycoplasmatota</taxon>
        <taxon>Mycoplasmoidales</taxon>
        <taxon>Metamycoplasmataceae</taxon>
        <taxon>Mycoplasmopsis</taxon>
    </lineage>
</organism>
<evidence type="ECO:0000256" key="2">
    <source>
        <dbReference type="HAMAP-Rule" id="MF_00984"/>
    </source>
</evidence>
<dbReference type="HAMAP" id="MF_00984">
    <property type="entry name" value="SSB"/>
    <property type="match status" value="1"/>
</dbReference>
<proteinExistence type="inferred from homology"/>
<evidence type="ECO:0000256" key="4">
    <source>
        <dbReference type="SAM" id="MobiDB-lite"/>
    </source>
</evidence>
<feature type="region of interest" description="Disordered" evidence="4">
    <location>
        <begin position="104"/>
        <end position="153"/>
    </location>
</feature>
<dbReference type="GO" id="GO:0009295">
    <property type="term" value="C:nucleoid"/>
    <property type="evidence" value="ECO:0007669"/>
    <property type="project" value="TreeGrafter"/>
</dbReference>
<dbReference type="InterPro" id="IPR012340">
    <property type="entry name" value="NA-bd_OB-fold"/>
</dbReference>
<feature type="compositionally biased region" description="Basic and acidic residues" evidence="4">
    <location>
        <begin position="104"/>
        <end position="116"/>
    </location>
</feature>
<reference evidence="5" key="1">
    <citation type="submission" date="2022-11" db="EMBL/GenBank/DDBJ databases">
        <title>Draft genome of Mycoplasma arginini isolated from fly.</title>
        <authorList>
            <person name="Severgnini M."/>
            <person name="Gioia G."/>
            <person name="Cremonesi P."/>
            <person name="Moroni P."/>
            <person name="Addis M.F."/>
            <person name="Castiglioni B."/>
        </authorList>
    </citation>
    <scope>NUCLEOTIDE SEQUENCE</scope>
    <source>
        <strain evidence="5">QMP CG1-1632</strain>
    </source>
</reference>
<dbReference type="Gene3D" id="2.40.50.140">
    <property type="entry name" value="Nucleic acid-binding proteins"/>
    <property type="match status" value="1"/>
</dbReference>
<comment type="subunit">
    <text evidence="2">Homotetramer.</text>
</comment>
<dbReference type="GeneID" id="80703444"/>
<dbReference type="Pfam" id="PF00436">
    <property type="entry name" value="SSB"/>
    <property type="match status" value="1"/>
</dbReference>
<comment type="caution">
    <text evidence="2">Lacks conserved residue(s) required for the propagation of feature annotation.</text>
</comment>
<dbReference type="Proteomes" id="UP001162175">
    <property type="component" value="Unassembled WGS sequence"/>
</dbReference>
<dbReference type="CDD" id="cd04496">
    <property type="entry name" value="SSB_OBF"/>
    <property type="match status" value="1"/>
</dbReference>
<dbReference type="NCBIfam" id="TIGR00621">
    <property type="entry name" value="ssb"/>
    <property type="match status" value="1"/>
</dbReference>
<evidence type="ECO:0000256" key="1">
    <source>
        <dbReference type="ARBA" id="ARBA00023125"/>
    </source>
</evidence>
<name>A0AA43QX45_MYCAR</name>
<dbReference type="PANTHER" id="PTHR10302">
    <property type="entry name" value="SINGLE-STRANDED DNA-BINDING PROTEIN"/>
    <property type="match status" value="1"/>
</dbReference>
<dbReference type="RefSeq" id="WP_004416740.1">
    <property type="nucleotide sequence ID" value="NZ_AP014657.1"/>
</dbReference>
<keyword evidence="1 2" id="KW-0238">DNA-binding</keyword>
<dbReference type="InterPro" id="IPR011344">
    <property type="entry name" value="ssDNA-bd"/>
</dbReference>
<dbReference type="GO" id="GO:0006260">
    <property type="term" value="P:DNA replication"/>
    <property type="evidence" value="ECO:0007669"/>
    <property type="project" value="InterPro"/>
</dbReference>
<dbReference type="PROSITE" id="PS50935">
    <property type="entry name" value="SSB"/>
    <property type="match status" value="1"/>
</dbReference>
<evidence type="ECO:0000256" key="3">
    <source>
        <dbReference type="PIRNR" id="PIRNR002070"/>
    </source>
</evidence>
<comment type="caution">
    <text evidence="5">The sequence shown here is derived from an EMBL/GenBank/DDBJ whole genome shotgun (WGS) entry which is preliminary data.</text>
</comment>
<dbReference type="PANTHER" id="PTHR10302:SF27">
    <property type="entry name" value="SINGLE-STRANDED DNA-BINDING PROTEIN"/>
    <property type="match status" value="1"/>
</dbReference>
<dbReference type="KEGG" id="marg:MARG145_0389"/>
<evidence type="ECO:0000313" key="6">
    <source>
        <dbReference type="Proteomes" id="UP001162175"/>
    </source>
</evidence>
<dbReference type="GO" id="GO:0003697">
    <property type="term" value="F:single-stranded DNA binding"/>
    <property type="evidence" value="ECO:0007669"/>
    <property type="project" value="UniProtKB-UniRule"/>
</dbReference>
<dbReference type="EMBL" id="JAPFAR010000042">
    <property type="protein sequence ID" value="MDI3349544.1"/>
    <property type="molecule type" value="Genomic_DNA"/>
</dbReference>
<accession>A0AA43QX45</accession>
<gene>
    <name evidence="5" type="ORF">DCBHLPFO_00179</name>
</gene>
<sequence length="153" mass="17128">MNKVILVGRLAAKPFKGVTSSNIEYSRFTIVVTRNYAAPNSEPISDFIPCVAWRSNATFINKFMDKGSLMLIEGTFQSSKTTDQNGQTVNNYVISADRIQSLETKEVSESRRKNNLKEFSISNEENKTTASSSESQSENEETEAAYDGLSWDF</sequence>
<dbReference type="InterPro" id="IPR000424">
    <property type="entry name" value="Primosome_PriB/ssb"/>
</dbReference>
<evidence type="ECO:0000313" key="5">
    <source>
        <dbReference type="EMBL" id="MDI3349544.1"/>
    </source>
</evidence>